<dbReference type="EMBL" id="VTPC01090131">
    <property type="protein sequence ID" value="KAF2884792.1"/>
    <property type="molecule type" value="Genomic_DNA"/>
</dbReference>
<name>A0A8K0CGF1_IGNLU</name>
<proteinExistence type="predicted"/>
<dbReference type="OrthoDB" id="430476at2759"/>
<evidence type="ECO:0000313" key="2">
    <source>
        <dbReference type="Proteomes" id="UP000801492"/>
    </source>
</evidence>
<keyword evidence="2" id="KW-1185">Reference proteome</keyword>
<protein>
    <submittedName>
        <fullName evidence="1">Uncharacterized protein</fullName>
    </submittedName>
</protein>
<organism evidence="1 2">
    <name type="scientific">Ignelater luminosus</name>
    <name type="common">Cucubano</name>
    <name type="synonym">Pyrophorus luminosus</name>
    <dbReference type="NCBI Taxonomy" id="2038154"/>
    <lineage>
        <taxon>Eukaryota</taxon>
        <taxon>Metazoa</taxon>
        <taxon>Ecdysozoa</taxon>
        <taxon>Arthropoda</taxon>
        <taxon>Hexapoda</taxon>
        <taxon>Insecta</taxon>
        <taxon>Pterygota</taxon>
        <taxon>Neoptera</taxon>
        <taxon>Endopterygota</taxon>
        <taxon>Coleoptera</taxon>
        <taxon>Polyphaga</taxon>
        <taxon>Elateriformia</taxon>
        <taxon>Elateroidea</taxon>
        <taxon>Elateridae</taxon>
        <taxon>Agrypninae</taxon>
        <taxon>Pyrophorini</taxon>
        <taxon>Ignelater</taxon>
    </lineage>
</organism>
<accession>A0A8K0CGF1</accession>
<dbReference type="Proteomes" id="UP000801492">
    <property type="component" value="Unassembled WGS sequence"/>
</dbReference>
<sequence>MFKHVKPLTSESHWPVWNRKIRDHLNYHQEPLHVINGKLVKPAALSQGTTADEIKEHKEKSDLDKKANSYAKSISTSSVTDAVYKRIMDTPTACEVWIALKEQFEVFSGDQQDRTKPDGQTILNWRPKTTTQSIGRPQQRLRDDLVKTLGMGWQQIARDRIA</sequence>
<dbReference type="AlphaFoldDB" id="A0A8K0CGF1"/>
<evidence type="ECO:0000313" key="1">
    <source>
        <dbReference type="EMBL" id="KAF2884792.1"/>
    </source>
</evidence>
<gene>
    <name evidence="1" type="ORF">ILUMI_21399</name>
</gene>
<comment type="caution">
    <text evidence="1">The sequence shown here is derived from an EMBL/GenBank/DDBJ whole genome shotgun (WGS) entry which is preliminary data.</text>
</comment>
<reference evidence="1" key="1">
    <citation type="submission" date="2019-08" db="EMBL/GenBank/DDBJ databases">
        <title>The genome of the North American firefly Photinus pyralis.</title>
        <authorList>
            <consortium name="Photinus pyralis genome working group"/>
            <person name="Fallon T.R."/>
            <person name="Sander Lower S.E."/>
            <person name="Weng J.-K."/>
        </authorList>
    </citation>
    <scope>NUCLEOTIDE SEQUENCE</scope>
    <source>
        <strain evidence="1">TRF0915ILg1</strain>
        <tissue evidence="1">Whole body</tissue>
    </source>
</reference>